<dbReference type="Proteomes" id="UP001596391">
    <property type="component" value="Unassembled WGS sequence"/>
</dbReference>
<dbReference type="InterPro" id="IPR029058">
    <property type="entry name" value="AB_hydrolase_fold"/>
</dbReference>
<dbReference type="InterPro" id="IPR001031">
    <property type="entry name" value="Thioesterase"/>
</dbReference>
<sequence length="251" mass="27555">MNDWIPLRLLESASATPRLFCLPHAGSGAAGFFRWRRMVSAWNVCPVQLPGRDARMMEPAITDATALVDAMHAALKPHLTQPYALFGHSMGALLAALWAQRIEREGLLQPMALVLSGRGAPSERPVFPLLETMSDEELLHALDARFGGDSATTLMADPELRAHYLPLLRADLAVVDSADVTRFVEPLRVSTYVLRGADDPAVPLASAERWRRHGAGAFRLQSFPGNHFFHFNDSEAAVLKLLEEIATAPSR</sequence>
<gene>
    <name evidence="3" type="ORF">ACFQBQ_12170</name>
</gene>
<feature type="domain" description="Thioesterase" evidence="2">
    <location>
        <begin position="18"/>
        <end position="243"/>
    </location>
</feature>
<dbReference type="RefSeq" id="WP_263370007.1">
    <property type="nucleotide sequence ID" value="NZ_JAGSYD010000001.1"/>
</dbReference>
<evidence type="ECO:0000259" key="2">
    <source>
        <dbReference type="Pfam" id="PF00975"/>
    </source>
</evidence>
<dbReference type="Pfam" id="PF00975">
    <property type="entry name" value="Thioesterase"/>
    <property type="match status" value="1"/>
</dbReference>
<dbReference type="PANTHER" id="PTHR11487">
    <property type="entry name" value="THIOESTERASE"/>
    <property type="match status" value="1"/>
</dbReference>
<comment type="similarity">
    <text evidence="1">Belongs to the thioesterase family.</text>
</comment>
<comment type="caution">
    <text evidence="3">The sequence shown here is derived from an EMBL/GenBank/DDBJ whole genome shotgun (WGS) entry which is preliminary data.</text>
</comment>
<organism evidence="3 4">
    <name type="scientific">Granulicella cerasi</name>
    <dbReference type="NCBI Taxonomy" id="741063"/>
    <lineage>
        <taxon>Bacteria</taxon>
        <taxon>Pseudomonadati</taxon>
        <taxon>Acidobacteriota</taxon>
        <taxon>Terriglobia</taxon>
        <taxon>Terriglobales</taxon>
        <taxon>Acidobacteriaceae</taxon>
        <taxon>Granulicella</taxon>
    </lineage>
</organism>
<evidence type="ECO:0000313" key="3">
    <source>
        <dbReference type="EMBL" id="MFC6646326.1"/>
    </source>
</evidence>
<evidence type="ECO:0000313" key="4">
    <source>
        <dbReference type="Proteomes" id="UP001596391"/>
    </source>
</evidence>
<name>A0ABW1ZAV2_9BACT</name>
<accession>A0ABW1ZAV2</accession>
<dbReference type="InterPro" id="IPR012223">
    <property type="entry name" value="TEII"/>
</dbReference>
<dbReference type="Gene3D" id="3.40.50.1820">
    <property type="entry name" value="alpha/beta hydrolase"/>
    <property type="match status" value="1"/>
</dbReference>
<keyword evidence="4" id="KW-1185">Reference proteome</keyword>
<protein>
    <submittedName>
        <fullName evidence="3">Thioesterase II family protein</fullName>
    </submittedName>
</protein>
<proteinExistence type="inferred from homology"/>
<dbReference type="EMBL" id="JBHSWI010000001">
    <property type="protein sequence ID" value="MFC6646326.1"/>
    <property type="molecule type" value="Genomic_DNA"/>
</dbReference>
<evidence type="ECO:0000256" key="1">
    <source>
        <dbReference type="ARBA" id="ARBA00007169"/>
    </source>
</evidence>
<dbReference type="PANTHER" id="PTHR11487:SF0">
    <property type="entry name" value="S-ACYL FATTY ACID SYNTHASE THIOESTERASE, MEDIUM CHAIN"/>
    <property type="match status" value="1"/>
</dbReference>
<reference evidence="4" key="1">
    <citation type="journal article" date="2019" name="Int. J. Syst. Evol. Microbiol.">
        <title>The Global Catalogue of Microorganisms (GCM) 10K type strain sequencing project: providing services to taxonomists for standard genome sequencing and annotation.</title>
        <authorList>
            <consortium name="The Broad Institute Genomics Platform"/>
            <consortium name="The Broad Institute Genome Sequencing Center for Infectious Disease"/>
            <person name="Wu L."/>
            <person name="Ma J."/>
        </authorList>
    </citation>
    <scope>NUCLEOTIDE SEQUENCE [LARGE SCALE GENOMIC DNA]</scope>
    <source>
        <strain evidence="4">CGMCC 1.16026</strain>
    </source>
</reference>
<dbReference type="SUPFAM" id="SSF53474">
    <property type="entry name" value="alpha/beta-Hydrolases"/>
    <property type="match status" value="1"/>
</dbReference>